<keyword evidence="3" id="KW-1185">Reference proteome</keyword>
<keyword evidence="1" id="KW-0812">Transmembrane</keyword>
<dbReference type="RefSeq" id="WP_189378106.1">
    <property type="nucleotide sequence ID" value="NZ_BNAH01000007.1"/>
</dbReference>
<evidence type="ECO:0008006" key="4">
    <source>
        <dbReference type="Google" id="ProtNLM"/>
    </source>
</evidence>
<dbReference type="SUPFAM" id="SSF52317">
    <property type="entry name" value="Class I glutamine amidotransferase-like"/>
    <property type="match status" value="1"/>
</dbReference>
<name>A0ABQ3IPB3_9GAMM</name>
<feature type="transmembrane region" description="Helical" evidence="1">
    <location>
        <begin position="48"/>
        <end position="69"/>
    </location>
</feature>
<keyword evidence="1" id="KW-0472">Membrane</keyword>
<dbReference type="Proteomes" id="UP000626370">
    <property type="component" value="Unassembled WGS sequence"/>
</dbReference>
<keyword evidence="1" id="KW-1133">Transmembrane helix</keyword>
<protein>
    <recommendedName>
        <fullName evidence="4">VWA domain-containing protein</fullName>
    </recommendedName>
</protein>
<dbReference type="EMBL" id="BNAH01000007">
    <property type="protein sequence ID" value="GHE90383.1"/>
    <property type="molecule type" value="Genomic_DNA"/>
</dbReference>
<feature type="transmembrane region" description="Helical" evidence="1">
    <location>
        <begin position="15"/>
        <end position="36"/>
    </location>
</feature>
<organism evidence="2 3">
    <name type="scientific">Thalassotalea profundi</name>
    <dbReference type="NCBI Taxonomy" id="2036687"/>
    <lineage>
        <taxon>Bacteria</taxon>
        <taxon>Pseudomonadati</taxon>
        <taxon>Pseudomonadota</taxon>
        <taxon>Gammaproteobacteria</taxon>
        <taxon>Alteromonadales</taxon>
        <taxon>Colwelliaceae</taxon>
        <taxon>Thalassotalea</taxon>
    </lineage>
</organism>
<reference evidence="3" key="1">
    <citation type="journal article" date="2019" name="Int. J. Syst. Evol. Microbiol.">
        <title>The Global Catalogue of Microorganisms (GCM) 10K type strain sequencing project: providing services to taxonomists for standard genome sequencing and annotation.</title>
        <authorList>
            <consortium name="The Broad Institute Genomics Platform"/>
            <consortium name="The Broad Institute Genome Sequencing Center for Infectious Disease"/>
            <person name="Wu L."/>
            <person name="Ma J."/>
        </authorList>
    </citation>
    <scope>NUCLEOTIDE SEQUENCE [LARGE SCALE GENOMIC DNA]</scope>
    <source>
        <strain evidence="3">CGMCC 1.15922</strain>
    </source>
</reference>
<proteinExistence type="predicted"/>
<sequence>MMLFGSNWLFASFSTLHYVIFAFSVVFLVITCVKVWQRYQGKSAFISSLLCLVNTCAVITMLLLILPIYQQNQVSQQAIVITNNCDEQLLQQAVERYRLGDIETFFVLVDAPEQRERLQGYFKQEKMLPDLVWLTSSYQLQNYHLGKSLSNRQHLENKLKFKALYVYGDGFTKEQLTHLDSATSSLRLYYFPSKPMLGVVDVKWSQEVLLGANTSVSGTLQSSNMNSLYLVELVDVNNDILVQASLRANERFYFEFVPKATGINKYWLNIREKSSDKLLVQETIQLNVILGDKLNILVQTASPSFEIRHLKNWLAEQGSQLTLISQTSKNAHLTQTINTEQQAKTTIDYLSLENLANVDLLILDSRSVVAFSQIQQQEVMSAIKKGLAVFVFIDDALIKPHQPNALINFFQTFTSFQSETDININKPTGIYLQHNTGSSANERVLIPSNIRLNNKHGDNLVINAEKQPLVLSQAYGFGSVTLSAINSSYQWKLSGLDNDYGQYWQYLLGLLIHSQDSLSWMSKAHKPILFPLESTRLCYRNEGESIRVEQRAVFNSNINSDKASNNATTPATPLVANKLIEREHHYCIDWLITTSGWHKLSLIASDITKTMDADIANSVETFIYVSEANQWLALQQISKRRATKLKALPNQSNEHTNEDPTINTLNYIKVPFNKWPIWIVFISCCTLLWIERKIA</sequence>
<evidence type="ECO:0000313" key="3">
    <source>
        <dbReference type="Proteomes" id="UP000626370"/>
    </source>
</evidence>
<comment type="caution">
    <text evidence="2">The sequence shown here is derived from an EMBL/GenBank/DDBJ whole genome shotgun (WGS) entry which is preliminary data.</text>
</comment>
<gene>
    <name evidence="2" type="ORF">GCM10011501_19720</name>
</gene>
<dbReference type="InterPro" id="IPR029062">
    <property type="entry name" value="Class_I_gatase-like"/>
</dbReference>
<evidence type="ECO:0000256" key="1">
    <source>
        <dbReference type="SAM" id="Phobius"/>
    </source>
</evidence>
<evidence type="ECO:0000313" key="2">
    <source>
        <dbReference type="EMBL" id="GHE90383.1"/>
    </source>
</evidence>
<accession>A0ABQ3IPB3</accession>